<keyword evidence="3 5" id="KW-0067">ATP-binding</keyword>
<evidence type="ECO:0000259" key="4">
    <source>
        <dbReference type="PROSITE" id="PS50893"/>
    </source>
</evidence>
<evidence type="ECO:0000313" key="5">
    <source>
        <dbReference type="EMBL" id="NMJ40734.1"/>
    </source>
</evidence>
<keyword evidence="6" id="KW-1185">Reference proteome</keyword>
<accession>A0A848E8G4</accession>
<dbReference type="Pfam" id="PF12399">
    <property type="entry name" value="BCA_ABC_TP_C"/>
    <property type="match status" value="1"/>
</dbReference>
<dbReference type="GO" id="GO:0005886">
    <property type="term" value="C:plasma membrane"/>
    <property type="evidence" value="ECO:0007669"/>
    <property type="project" value="TreeGrafter"/>
</dbReference>
<dbReference type="Pfam" id="PF00005">
    <property type="entry name" value="ABC_tran"/>
    <property type="match status" value="1"/>
</dbReference>
<dbReference type="CDD" id="cd03219">
    <property type="entry name" value="ABC_Mj1267_LivG_branched"/>
    <property type="match status" value="1"/>
</dbReference>
<gene>
    <name evidence="5" type="ORF">GWK16_05745</name>
</gene>
<dbReference type="GO" id="GO:0005524">
    <property type="term" value="F:ATP binding"/>
    <property type="evidence" value="ECO:0007669"/>
    <property type="project" value="UniProtKB-KW"/>
</dbReference>
<dbReference type="Proteomes" id="UP000548582">
    <property type="component" value="Unassembled WGS sequence"/>
</dbReference>
<dbReference type="Gene3D" id="3.40.50.300">
    <property type="entry name" value="P-loop containing nucleotide triphosphate hydrolases"/>
    <property type="match status" value="1"/>
</dbReference>
<evidence type="ECO:0000256" key="1">
    <source>
        <dbReference type="ARBA" id="ARBA00022448"/>
    </source>
</evidence>
<dbReference type="AlphaFoldDB" id="A0A848E8G4"/>
<dbReference type="PROSITE" id="PS00211">
    <property type="entry name" value="ABC_TRANSPORTER_1"/>
    <property type="match status" value="1"/>
</dbReference>
<keyword evidence="1" id="KW-0813">Transport</keyword>
<dbReference type="InterPro" id="IPR032823">
    <property type="entry name" value="BCA_ABC_TP_C"/>
</dbReference>
<protein>
    <submittedName>
        <fullName evidence="5">ABC transporter ATP-binding protein</fullName>
    </submittedName>
</protein>
<name>A0A848E8G4_9PROT</name>
<dbReference type="SMART" id="SM00382">
    <property type="entry name" value="AAA"/>
    <property type="match status" value="1"/>
</dbReference>
<dbReference type="InterPro" id="IPR027417">
    <property type="entry name" value="P-loop_NTPase"/>
</dbReference>
<dbReference type="InterPro" id="IPR003439">
    <property type="entry name" value="ABC_transporter-like_ATP-bd"/>
</dbReference>
<comment type="caution">
    <text evidence="5">The sequence shown here is derived from an EMBL/GenBank/DDBJ whole genome shotgun (WGS) entry which is preliminary data.</text>
</comment>
<dbReference type="PANTHER" id="PTHR45772:SF9">
    <property type="entry name" value="CONSERVED COMPONENT OF ABC TRANSPORTER FOR NATURAL AMINO ACIDS"/>
    <property type="match status" value="1"/>
</dbReference>
<reference evidence="5 6" key="1">
    <citation type="submission" date="2020-03" db="EMBL/GenBank/DDBJ databases">
        <authorList>
            <person name="Sun Q."/>
        </authorList>
    </citation>
    <scope>NUCLEOTIDE SEQUENCE [LARGE SCALE GENOMIC DNA]</scope>
    <source>
        <strain evidence="5 6">JC162</strain>
    </source>
</reference>
<evidence type="ECO:0000256" key="2">
    <source>
        <dbReference type="ARBA" id="ARBA00022741"/>
    </source>
</evidence>
<dbReference type="PROSITE" id="PS50893">
    <property type="entry name" value="ABC_TRANSPORTER_2"/>
    <property type="match status" value="1"/>
</dbReference>
<dbReference type="SUPFAM" id="SSF52540">
    <property type="entry name" value="P-loop containing nucleoside triphosphate hydrolases"/>
    <property type="match status" value="1"/>
</dbReference>
<dbReference type="InterPro" id="IPR051120">
    <property type="entry name" value="ABC_AA/LPS_Transport"/>
</dbReference>
<keyword evidence="2" id="KW-0547">Nucleotide-binding</keyword>
<dbReference type="PANTHER" id="PTHR45772">
    <property type="entry name" value="CONSERVED COMPONENT OF ABC TRANSPORTER FOR NATURAL AMINO ACIDS-RELATED"/>
    <property type="match status" value="1"/>
</dbReference>
<evidence type="ECO:0000313" key="6">
    <source>
        <dbReference type="Proteomes" id="UP000548582"/>
    </source>
</evidence>
<proteinExistence type="predicted"/>
<dbReference type="RefSeq" id="WP_170053007.1">
    <property type="nucleotide sequence ID" value="NZ_JABBKX010000002.1"/>
</dbReference>
<sequence length="253" mass="26735">MSLVVRDITKAWGGFRALDGVSFEMESSGLLGIIGPNGAGKSTLFSVVSGFIAADAGSVALDGTPLDRLGPAARARAGMIRTFQVPREFHHLTVRENLMAAAPGQSGEGLLGLFLRPGRVRAEEDAIRAEADATIDFLRLARVADTPAGRLSGGQKKLVELGRALMAKPRLILLDEPFAGVNPVLIEEIMARIRDLNGRGIGFLVIEHDLDALSRLVPRLVVMDRGRVLATGTPQAVLADAAVREAYLGGAPA</sequence>
<dbReference type="EMBL" id="JABBKX010000002">
    <property type="protein sequence ID" value="NMJ40734.1"/>
    <property type="molecule type" value="Genomic_DNA"/>
</dbReference>
<evidence type="ECO:0000256" key="3">
    <source>
        <dbReference type="ARBA" id="ARBA00022840"/>
    </source>
</evidence>
<organism evidence="5 6">
    <name type="scientific">Neoroseomonas marina</name>
    <dbReference type="NCBI Taxonomy" id="1232220"/>
    <lineage>
        <taxon>Bacteria</taxon>
        <taxon>Pseudomonadati</taxon>
        <taxon>Pseudomonadota</taxon>
        <taxon>Alphaproteobacteria</taxon>
        <taxon>Acetobacterales</taxon>
        <taxon>Acetobacteraceae</taxon>
        <taxon>Neoroseomonas</taxon>
    </lineage>
</organism>
<feature type="domain" description="ABC transporter" evidence="4">
    <location>
        <begin position="3"/>
        <end position="250"/>
    </location>
</feature>
<dbReference type="InterPro" id="IPR017871">
    <property type="entry name" value="ABC_transporter-like_CS"/>
</dbReference>
<dbReference type="GO" id="GO:0016887">
    <property type="term" value="F:ATP hydrolysis activity"/>
    <property type="evidence" value="ECO:0007669"/>
    <property type="project" value="InterPro"/>
</dbReference>
<dbReference type="InterPro" id="IPR003593">
    <property type="entry name" value="AAA+_ATPase"/>
</dbReference>